<organism evidence="2 3">
    <name type="scientific">Trichostrongylus colubriformis</name>
    <name type="common">Black scour worm</name>
    <dbReference type="NCBI Taxonomy" id="6319"/>
    <lineage>
        <taxon>Eukaryota</taxon>
        <taxon>Metazoa</taxon>
        <taxon>Ecdysozoa</taxon>
        <taxon>Nematoda</taxon>
        <taxon>Chromadorea</taxon>
        <taxon>Rhabditida</taxon>
        <taxon>Rhabditina</taxon>
        <taxon>Rhabditomorpha</taxon>
        <taxon>Strongyloidea</taxon>
        <taxon>Trichostrongylidae</taxon>
        <taxon>Trichostrongylus</taxon>
    </lineage>
</organism>
<evidence type="ECO:0000256" key="1">
    <source>
        <dbReference type="SAM" id="MobiDB-lite"/>
    </source>
</evidence>
<comment type="caution">
    <text evidence="2">The sequence shown here is derived from an EMBL/GenBank/DDBJ whole genome shotgun (WGS) entry which is preliminary data.</text>
</comment>
<feature type="region of interest" description="Disordered" evidence="1">
    <location>
        <begin position="672"/>
        <end position="726"/>
    </location>
</feature>
<dbReference type="AlphaFoldDB" id="A0AAN8ERY0"/>
<keyword evidence="3" id="KW-1185">Reference proteome</keyword>
<feature type="compositionally biased region" description="Basic and acidic residues" evidence="1">
    <location>
        <begin position="348"/>
        <end position="357"/>
    </location>
</feature>
<accession>A0AAN8ERY0</accession>
<feature type="compositionally biased region" description="Polar residues" evidence="1">
    <location>
        <begin position="359"/>
        <end position="374"/>
    </location>
</feature>
<dbReference type="Proteomes" id="UP001331761">
    <property type="component" value="Unassembled WGS sequence"/>
</dbReference>
<protein>
    <submittedName>
        <fullName evidence="2">Uncharacterized protein</fullName>
    </submittedName>
</protein>
<feature type="compositionally biased region" description="Low complexity" evidence="1">
    <location>
        <begin position="418"/>
        <end position="445"/>
    </location>
</feature>
<name>A0AAN8ERY0_TRICO</name>
<feature type="region of interest" description="Disordered" evidence="1">
    <location>
        <begin position="129"/>
        <end position="174"/>
    </location>
</feature>
<evidence type="ECO:0000313" key="2">
    <source>
        <dbReference type="EMBL" id="KAK5964777.1"/>
    </source>
</evidence>
<feature type="region of interest" description="Disordered" evidence="1">
    <location>
        <begin position="303"/>
        <end position="519"/>
    </location>
</feature>
<feature type="region of interest" description="Disordered" evidence="1">
    <location>
        <begin position="87"/>
        <end position="115"/>
    </location>
</feature>
<feature type="region of interest" description="Disordered" evidence="1">
    <location>
        <begin position="611"/>
        <end position="632"/>
    </location>
</feature>
<dbReference type="EMBL" id="WIXE01025352">
    <property type="protein sequence ID" value="KAK5964777.1"/>
    <property type="molecule type" value="Genomic_DNA"/>
</dbReference>
<feature type="compositionally biased region" description="Low complexity" evidence="1">
    <location>
        <begin position="712"/>
        <end position="726"/>
    </location>
</feature>
<feature type="region of interest" description="Disordered" evidence="1">
    <location>
        <begin position="195"/>
        <end position="262"/>
    </location>
</feature>
<gene>
    <name evidence="2" type="ORF">GCK32_000455</name>
</gene>
<reference evidence="2 3" key="1">
    <citation type="submission" date="2019-10" db="EMBL/GenBank/DDBJ databases">
        <title>Assembly and Annotation for the nematode Trichostrongylus colubriformis.</title>
        <authorList>
            <person name="Martin J."/>
        </authorList>
    </citation>
    <scope>NUCLEOTIDE SEQUENCE [LARGE SCALE GENOMIC DNA]</scope>
    <source>
        <strain evidence="2">G859</strain>
        <tissue evidence="2">Whole worm</tissue>
    </source>
</reference>
<feature type="compositionally biased region" description="Polar residues" evidence="1">
    <location>
        <begin position="495"/>
        <end position="504"/>
    </location>
</feature>
<sequence length="726" mass="77756">MADETDTFYDHVDARRGGSLVEEEIPEFICNEFFKTHSDVETITLAVPKVKTSVENENERATQSSASEPLQRELCAAPQVVHKVVSSSESGVPQHPVQDENILQEPAETKPAADLEDLSRLAMFGKQRKVLRRSQIRPEPGAAAAAPSPASNTLSSRRSTQRETPRSRLHPTPVNSARSSVFVFSMFNARARLTPSSIREKRTAATRPTTRLGKNKPGPVRVLPESKQEAIPGFGATSQPADAEAGSVTRQTSNVPQGPLTRARSKELGLSAETGTTERADAVSSATVASLATGVRQMRVGAERVARDRAPRTTTSSASVVRVQRADPVRIGQRPQGGDFLRNAAVPSEREFRRELVNRVSSLGPNPRGSTSTPKDGEKAPSSVSSSTTNKDQRPPSSRGAAPVGRSLSATRPVSNGPRPGVVARSSSSRPVNRPTVRPPSVTRPLYPTTLARPPSVTRPQSAAFVKHPASRTGSVTRTTHRPPSVTRPTIPDKPSNQQISSRTGVVDSTRRSAARAPVTVTAAARSIVSGKGTPLRNSVHRNEQVQPLEPRSSVIRCTPVNPVGRGNGTPLRGFRSELRRYPAPTGLTPSHRAPTIPKGFGLHGKSACANGPNKTASTTSSMGPSPMKTLSKEEERAMVNRLAVPKKIAMKTPSKVSNLQTHGLSCVKLRSRSTSVARHPPSAVRNNDVPSSCRMLTYSGTDRPMSAEPSTQTEPATAQETTTVE</sequence>
<feature type="compositionally biased region" description="Low complexity" evidence="1">
    <location>
        <begin position="142"/>
        <end position="151"/>
    </location>
</feature>
<evidence type="ECO:0000313" key="3">
    <source>
        <dbReference type="Proteomes" id="UP001331761"/>
    </source>
</evidence>
<feature type="compositionally biased region" description="Polar residues" evidence="1">
    <location>
        <begin position="613"/>
        <end position="624"/>
    </location>
</feature>
<proteinExistence type="predicted"/>